<evidence type="ECO:0000313" key="3">
    <source>
        <dbReference type="Proteomes" id="UP001177003"/>
    </source>
</evidence>
<organism evidence="2 3">
    <name type="scientific">Lactuca saligna</name>
    <name type="common">Willowleaf lettuce</name>
    <dbReference type="NCBI Taxonomy" id="75948"/>
    <lineage>
        <taxon>Eukaryota</taxon>
        <taxon>Viridiplantae</taxon>
        <taxon>Streptophyta</taxon>
        <taxon>Embryophyta</taxon>
        <taxon>Tracheophyta</taxon>
        <taxon>Spermatophyta</taxon>
        <taxon>Magnoliopsida</taxon>
        <taxon>eudicotyledons</taxon>
        <taxon>Gunneridae</taxon>
        <taxon>Pentapetalae</taxon>
        <taxon>asterids</taxon>
        <taxon>campanulids</taxon>
        <taxon>Asterales</taxon>
        <taxon>Asteraceae</taxon>
        <taxon>Cichorioideae</taxon>
        <taxon>Cichorieae</taxon>
        <taxon>Lactucinae</taxon>
        <taxon>Lactuca</taxon>
    </lineage>
</organism>
<accession>A0AA36E7W9</accession>
<evidence type="ECO:0000256" key="1">
    <source>
        <dbReference type="SAM" id="Coils"/>
    </source>
</evidence>
<keyword evidence="3" id="KW-1185">Reference proteome</keyword>
<dbReference type="AlphaFoldDB" id="A0AA36E7W9"/>
<gene>
    <name evidence="2" type="ORF">LSALG_LOCUS25814</name>
</gene>
<dbReference type="Proteomes" id="UP001177003">
    <property type="component" value="Chromosome 5"/>
</dbReference>
<feature type="coiled-coil region" evidence="1">
    <location>
        <begin position="30"/>
        <end position="57"/>
    </location>
</feature>
<evidence type="ECO:0000313" key="2">
    <source>
        <dbReference type="EMBL" id="CAI9286391.1"/>
    </source>
</evidence>
<protein>
    <submittedName>
        <fullName evidence="2">Uncharacterized protein</fullName>
    </submittedName>
</protein>
<proteinExistence type="predicted"/>
<dbReference type="EMBL" id="OX465081">
    <property type="protein sequence ID" value="CAI9286391.1"/>
    <property type="molecule type" value="Genomic_DNA"/>
</dbReference>
<reference evidence="2" key="1">
    <citation type="submission" date="2023-04" db="EMBL/GenBank/DDBJ databases">
        <authorList>
            <person name="Vijverberg K."/>
            <person name="Xiong W."/>
            <person name="Schranz E."/>
        </authorList>
    </citation>
    <scope>NUCLEOTIDE SEQUENCE</scope>
</reference>
<sequence length="99" mass="11515">MFNEVSTRTKACTELISNHQLTFEEGLQSLKQICEIHDRTEEEAKELREKVSGLSKRKQLLVCDLSKSLHYQDELKKLNQDLQLKSNKVIGHRTTTIME</sequence>
<keyword evidence="1" id="KW-0175">Coiled coil</keyword>
<name>A0AA36E7W9_LACSI</name>